<proteinExistence type="predicted"/>
<dbReference type="VEuPathDB" id="FungiDB:CJJ07_000563"/>
<feature type="region of interest" description="Disordered" evidence="1">
    <location>
        <begin position="366"/>
        <end position="389"/>
    </location>
</feature>
<feature type="compositionally biased region" description="Polar residues" evidence="1">
    <location>
        <begin position="504"/>
        <end position="532"/>
    </location>
</feature>
<dbReference type="STRING" id="498019.A0A2H1A5R9"/>
<feature type="compositionally biased region" description="Basic and acidic residues" evidence="1">
    <location>
        <begin position="234"/>
        <end position="267"/>
    </location>
</feature>
<dbReference type="GO" id="GO:0031931">
    <property type="term" value="C:TORC1 complex"/>
    <property type="evidence" value="ECO:0007669"/>
    <property type="project" value="InterPro"/>
</dbReference>
<dbReference type="EMBL" id="CP076750">
    <property type="protein sequence ID" value="QWW23499.1"/>
    <property type="molecule type" value="Genomic_DNA"/>
</dbReference>
<feature type="region of interest" description="Disordered" evidence="1">
    <location>
        <begin position="412"/>
        <end position="453"/>
    </location>
</feature>
<dbReference type="VEuPathDB" id="FungiDB:CJI97_000727"/>
<feature type="region of interest" description="Disordered" evidence="1">
    <location>
        <begin position="1"/>
        <end position="184"/>
    </location>
</feature>
<dbReference type="EMBL" id="PEKT02000002">
    <property type="protein sequence ID" value="PIS58235.1"/>
    <property type="molecule type" value="Genomic_DNA"/>
</dbReference>
<gene>
    <name evidence="2" type="ORF">B9J08_000726</name>
    <name evidence="3" type="ORF">CA7LBN_002300</name>
</gene>
<feature type="region of interest" description="Disordered" evidence="1">
    <location>
        <begin position="650"/>
        <end position="723"/>
    </location>
</feature>
<feature type="compositionally biased region" description="Basic and acidic residues" evidence="1">
    <location>
        <begin position="1"/>
        <end position="10"/>
    </location>
</feature>
<dbReference type="GO" id="GO:0031929">
    <property type="term" value="P:TOR signaling"/>
    <property type="evidence" value="ECO:0007669"/>
    <property type="project" value="InterPro"/>
</dbReference>
<dbReference type="VEuPathDB" id="FungiDB:B9J08_000726"/>
<dbReference type="Proteomes" id="UP000825438">
    <property type="component" value="Chromosome II"/>
</dbReference>
<dbReference type="InterPro" id="IPR018857">
    <property type="entry name" value="TORC1_cplx_su_TCO89"/>
</dbReference>
<evidence type="ECO:0000313" key="3">
    <source>
        <dbReference type="EMBL" id="QWW23499.1"/>
    </source>
</evidence>
<feature type="compositionally biased region" description="Polar residues" evidence="1">
    <location>
        <begin position="111"/>
        <end position="130"/>
    </location>
</feature>
<feature type="compositionally biased region" description="Low complexity" evidence="1">
    <location>
        <begin position="378"/>
        <end position="389"/>
    </location>
</feature>
<feature type="compositionally biased region" description="Acidic residues" evidence="1">
    <location>
        <begin position="200"/>
        <end position="219"/>
    </location>
</feature>
<feature type="compositionally biased region" description="Low complexity" evidence="1">
    <location>
        <begin position="679"/>
        <end position="699"/>
    </location>
</feature>
<feature type="compositionally biased region" description="Low complexity" evidence="1">
    <location>
        <begin position="156"/>
        <end position="179"/>
    </location>
</feature>
<accession>A0A2H1A5R9</accession>
<protein>
    <recommendedName>
        <fullName evidence="4">TORC1 subunit TCO89</fullName>
    </recommendedName>
</protein>
<evidence type="ECO:0008006" key="4">
    <source>
        <dbReference type="Google" id="ProtNLM"/>
    </source>
</evidence>
<feature type="region of interest" description="Disordered" evidence="1">
    <location>
        <begin position="504"/>
        <end position="541"/>
    </location>
</feature>
<dbReference type="PANTHER" id="PTHR22794">
    <property type="entry name" value="THAP DOMAIN PROTEIN 11"/>
    <property type="match status" value="1"/>
</dbReference>
<reference evidence="2" key="2">
    <citation type="submission" date="2017-11" db="EMBL/GenBank/DDBJ databases">
        <title>Candida auris genome assembly and annotation.</title>
        <authorList>
            <person name="Munoz J.F."/>
            <person name="Gade L.G."/>
            <person name="Chow N.A."/>
            <person name="Litvintseva A.P."/>
            <person name="Loparev V.N."/>
            <person name="Cuomo C.A."/>
        </authorList>
    </citation>
    <scope>NUCLEOTIDE SEQUENCE</scope>
    <source>
        <strain evidence="2">B8441</strain>
    </source>
</reference>
<feature type="compositionally biased region" description="Basic residues" evidence="1">
    <location>
        <begin position="48"/>
        <end position="63"/>
    </location>
</feature>
<feature type="compositionally biased region" description="Basic and acidic residues" evidence="1">
    <location>
        <begin position="367"/>
        <end position="377"/>
    </location>
</feature>
<feature type="compositionally biased region" description="Basic and acidic residues" evidence="1">
    <location>
        <begin position="284"/>
        <end position="293"/>
    </location>
</feature>
<organism evidence="2">
    <name type="scientific">Candidozyma auris</name>
    <name type="common">Yeast</name>
    <name type="synonym">Candida auris</name>
    <dbReference type="NCBI Taxonomy" id="498019"/>
    <lineage>
        <taxon>Eukaryota</taxon>
        <taxon>Fungi</taxon>
        <taxon>Dikarya</taxon>
        <taxon>Ascomycota</taxon>
        <taxon>Saccharomycotina</taxon>
        <taxon>Pichiomycetes</taxon>
        <taxon>Metschnikowiaceae</taxon>
        <taxon>Candidozyma</taxon>
    </lineage>
</organism>
<evidence type="ECO:0000313" key="2">
    <source>
        <dbReference type="EMBL" id="PIS58235.1"/>
    </source>
</evidence>
<sequence>MTEVPPEKLQHTNSEPSLSTTDGPVQSSPSQDHIKPSRHGASRTPTHEKKRRSHMRSHSHTKTPVRLSTSGPKPHLNRSKSSDLIRTQRQPGLKRNNRSFTKVPVLLPLNKSVSNNAGKAPLNRSTSANSLKGFAPLRKTTSNSSAKDKSLYKTFSNSSMRSSKSSNSLKGLNNSVNNGSGIGLRLSSKRGRAIVKLNEDAESNEYEDLSEDSEVESNDQDQSKETVASNAQEWSDKKGTSSENLHRSMEDVREEHETDKSISEGAEKTGVSGLQALQNSHLQRVQDRDKGKCTSEPPAFMSTNSSSEELMDKNLYGGSLLLSQSTGITRKVGEPLAYNIMEGASDERLDQKMKDERISGISFKARPNNDLRNKEPAEPVAATTTAASVSSYQPDQSIFSNLQKNNSRYLSKIKSQRSNQQINSGQQHNVTGGKDFSNFLNSSHSSNGGHGHNIETRTQQRLWLQRENSLMDVSQNLDHAKLQNLSNMSLNKLMFAHNYNNSTTNVRDQARPQNPQTPGAQLGPSPSESEGPNTGDPGNVTNLLYLIQSGHQQGSVRSRTEYERLNREYLNVRRHLNPVAESLNRLEKYDANLKGIHVQKNTNLSKSASASVHSQVLNANKFEEFASERENRDDKASMLVNRLWQEALLQTSSSSSPSMSRHGDSNEHSSFHLNPQQIQQRSQPMGSSRSSGSVSQRSSLTPTTRAVKLAAQASADGSSSFQR</sequence>
<feature type="region of interest" description="Disordered" evidence="1">
    <location>
        <begin position="198"/>
        <end position="306"/>
    </location>
</feature>
<reference evidence="2" key="1">
    <citation type="journal article" date="2017" name="Clin. Infect. Dis.">
        <title>Simultaneous emergence of multidrug-resistant Candida auris on 3 continents confirmed by whole-genome sequencing and epidemiological analyses.</title>
        <authorList>
            <person name="Lockhart S.R."/>
            <person name="Etienne K.A."/>
            <person name="Vallabhaneni S."/>
            <person name="Farooqi J."/>
            <person name="Chowdhary A."/>
            <person name="Govender N.P."/>
            <person name="Colombo A.L."/>
            <person name="Calvo B."/>
            <person name="Cuomo C.A."/>
            <person name="Desjardins C.A."/>
            <person name="Berkow E.L."/>
            <person name="Castanheira M."/>
            <person name="Magobo R.E."/>
            <person name="Jabeen K."/>
            <person name="Asghar R.J."/>
            <person name="Meis J.F."/>
            <person name="Jackson B."/>
            <person name="Chiller T."/>
            <person name="Litvintseva A.P."/>
        </authorList>
    </citation>
    <scope>NUCLEOTIDE SEQUENCE [LARGE SCALE GENOMIC DNA]</scope>
    <source>
        <strain evidence="2">B8441</strain>
    </source>
</reference>
<reference evidence="3" key="3">
    <citation type="submission" date="2021-06" db="EMBL/GenBank/DDBJ databases">
        <title>Candida auris outbreak in lebanese hospital.</title>
        <authorList>
            <person name="Finianos M."/>
        </authorList>
    </citation>
    <scope>NUCLEOTIDE SEQUENCE</scope>
    <source>
        <strain evidence="3">CA7LBN</strain>
    </source>
</reference>
<dbReference type="OMA" id="LMFAHNY"/>
<name>A0A2H1A5R9_CANAR</name>
<feature type="compositionally biased region" description="Polar residues" evidence="1">
    <location>
        <begin position="416"/>
        <end position="430"/>
    </location>
</feature>
<dbReference type="AlphaFoldDB" id="A0A2H1A5R9"/>
<dbReference type="VEuPathDB" id="FungiDB:CJI96_0003373"/>
<evidence type="ECO:0000256" key="1">
    <source>
        <dbReference type="SAM" id="MobiDB-lite"/>
    </source>
</evidence>
<dbReference type="GO" id="GO:0000329">
    <property type="term" value="C:fungal-type vacuole membrane"/>
    <property type="evidence" value="ECO:0007669"/>
    <property type="project" value="TreeGrafter"/>
</dbReference>
<feature type="compositionally biased region" description="Basic and acidic residues" evidence="1">
    <location>
        <begin position="661"/>
        <end position="670"/>
    </location>
</feature>
<dbReference type="Pfam" id="PF10452">
    <property type="entry name" value="TCO89"/>
    <property type="match status" value="2"/>
</dbReference>
<dbReference type="VEuPathDB" id="FungiDB:QG37_01573"/>
<feature type="compositionally biased region" description="Polar residues" evidence="1">
    <location>
        <begin position="11"/>
        <end position="31"/>
    </location>
</feature>
<dbReference type="PANTHER" id="PTHR22794:SF2">
    <property type="entry name" value="THAP DOMAIN-CONTAINING PROTEIN 11"/>
    <property type="match status" value="1"/>
</dbReference>
<dbReference type="VEuPathDB" id="FungiDB:CJJ09_002686"/>